<comment type="caution">
    <text evidence="1">The sequence shown here is derived from an EMBL/GenBank/DDBJ whole genome shotgun (WGS) entry which is preliminary data.</text>
</comment>
<name>A0ACC0YC91_9ROSI</name>
<gene>
    <name evidence="1" type="ORF">Pint_12536</name>
</gene>
<dbReference type="Proteomes" id="UP001163603">
    <property type="component" value="Chromosome 8"/>
</dbReference>
<organism evidence="1 2">
    <name type="scientific">Pistacia integerrima</name>
    <dbReference type="NCBI Taxonomy" id="434235"/>
    <lineage>
        <taxon>Eukaryota</taxon>
        <taxon>Viridiplantae</taxon>
        <taxon>Streptophyta</taxon>
        <taxon>Embryophyta</taxon>
        <taxon>Tracheophyta</taxon>
        <taxon>Spermatophyta</taxon>
        <taxon>Magnoliopsida</taxon>
        <taxon>eudicotyledons</taxon>
        <taxon>Gunneridae</taxon>
        <taxon>Pentapetalae</taxon>
        <taxon>rosids</taxon>
        <taxon>malvids</taxon>
        <taxon>Sapindales</taxon>
        <taxon>Anacardiaceae</taxon>
        <taxon>Pistacia</taxon>
    </lineage>
</organism>
<keyword evidence="2" id="KW-1185">Reference proteome</keyword>
<sequence length="178" mass="20300">MGHHNHHATDGLVNLLTRANHDLSMIQYKLEKEFQQVYPENANPMKLVSRIKKVQEDLSTLKEQCRELLAAKQDLIDKARTTLVGNRSLVQKMQASLDIPVTSESEDPAFASFKEVEVQATKIELQCGFLTTKYPGRDDFRIIDEWTVQLRSRTGDENHDSDSEDINKLLFSAIVESN</sequence>
<evidence type="ECO:0000313" key="1">
    <source>
        <dbReference type="EMBL" id="KAJ0031663.1"/>
    </source>
</evidence>
<protein>
    <submittedName>
        <fullName evidence="1">Uncharacterized protein</fullName>
    </submittedName>
</protein>
<accession>A0ACC0YC91</accession>
<dbReference type="EMBL" id="CM047743">
    <property type="protein sequence ID" value="KAJ0031663.1"/>
    <property type="molecule type" value="Genomic_DNA"/>
</dbReference>
<proteinExistence type="predicted"/>
<reference evidence="2" key="1">
    <citation type="journal article" date="2023" name="G3 (Bethesda)">
        <title>Genome assembly and association tests identify interacting loci associated with vigor, precocity, and sex in interspecific pistachio rootstocks.</title>
        <authorList>
            <person name="Palmer W."/>
            <person name="Jacygrad E."/>
            <person name="Sagayaradj S."/>
            <person name="Cavanaugh K."/>
            <person name="Han R."/>
            <person name="Bertier L."/>
            <person name="Beede B."/>
            <person name="Kafkas S."/>
            <person name="Golino D."/>
            <person name="Preece J."/>
            <person name="Michelmore R."/>
        </authorList>
    </citation>
    <scope>NUCLEOTIDE SEQUENCE [LARGE SCALE GENOMIC DNA]</scope>
</reference>
<evidence type="ECO:0000313" key="2">
    <source>
        <dbReference type="Proteomes" id="UP001163603"/>
    </source>
</evidence>